<reference evidence="1 2" key="1">
    <citation type="submission" date="2020-08" db="EMBL/GenBank/DDBJ databases">
        <title>Genomic Encyclopedia of Type Strains, Phase IV (KMG-IV): sequencing the most valuable type-strain genomes for metagenomic binning, comparative biology and taxonomic classification.</title>
        <authorList>
            <person name="Goeker M."/>
        </authorList>
    </citation>
    <scope>NUCLEOTIDE SEQUENCE [LARGE SCALE GENOMIC DNA]</scope>
    <source>
        <strain evidence="1 2">DSM 102983</strain>
    </source>
</reference>
<dbReference type="PROSITE" id="PS51257">
    <property type="entry name" value="PROKAR_LIPOPROTEIN"/>
    <property type="match status" value="1"/>
</dbReference>
<organism evidence="1 2">
    <name type="scientific">Parabacteroides faecis</name>
    <dbReference type="NCBI Taxonomy" id="1217282"/>
    <lineage>
        <taxon>Bacteria</taxon>
        <taxon>Pseudomonadati</taxon>
        <taxon>Bacteroidota</taxon>
        <taxon>Bacteroidia</taxon>
        <taxon>Bacteroidales</taxon>
        <taxon>Tannerellaceae</taxon>
        <taxon>Parabacteroides</taxon>
    </lineage>
</organism>
<dbReference type="Proteomes" id="UP000533637">
    <property type="component" value="Unassembled WGS sequence"/>
</dbReference>
<sequence>MNVFERLFLLLLTMFSVTMVSCKEDDDIIPDDDDTEDCLMGKWYRISDFDGVPRSDVASFTIGDYGYLVCGFDGTSRLSDFWEYDMDRDTWTQKANFPGAARNSGVAMAVDGKGYFGTGYDGSNKLDDFWEYDPAANSWTQRADFPGGARYDAVAFGVDGKGYVGCGYDGSFLKDFYVFDPDTDSWEQLYFDGCKRSGASAFVIDDKAYICCGLNNGVYADDFWRFNPSTGIWTQLRNISDTSEESYDDEYAIARVSAATFVIDGSAYLTCGESGSLCTDTWKYSPSTDLWENVAKFKGVSRKAQASFSNGKRGFVLAGMSGLIRFDDVWEFHPDEYDKDDY</sequence>
<accession>A0ABR6KTX3</accession>
<dbReference type="SUPFAM" id="SSF117281">
    <property type="entry name" value="Kelch motif"/>
    <property type="match status" value="2"/>
</dbReference>
<dbReference type="PANTHER" id="PTHR45632">
    <property type="entry name" value="LD33804P"/>
    <property type="match status" value="1"/>
</dbReference>
<dbReference type="RefSeq" id="WP_199673312.1">
    <property type="nucleotide sequence ID" value="NZ_BMPB01000016.1"/>
</dbReference>
<dbReference type="InterPro" id="IPR006652">
    <property type="entry name" value="Kelch_1"/>
</dbReference>
<proteinExistence type="predicted"/>
<dbReference type="Pfam" id="PF24681">
    <property type="entry name" value="Kelch_KLHDC2_KLHL20_DRC7"/>
    <property type="match status" value="1"/>
</dbReference>
<keyword evidence="2" id="KW-1185">Reference proteome</keyword>
<dbReference type="EMBL" id="JACHOC010000012">
    <property type="protein sequence ID" value="MBB4624947.1"/>
    <property type="molecule type" value="Genomic_DNA"/>
</dbReference>
<protein>
    <submittedName>
        <fullName evidence="1">N-acetylneuraminic acid mutarotase</fullName>
    </submittedName>
</protein>
<name>A0ABR6KTX3_9BACT</name>
<evidence type="ECO:0000313" key="1">
    <source>
        <dbReference type="EMBL" id="MBB4624947.1"/>
    </source>
</evidence>
<comment type="caution">
    <text evidence="1">The sequence shown here is derived from an EMBL/GenBank/DDBJ whole genome shotgun (WGS) entry which is preliminary data.</text>
</comment>
<dbReference type="SMART" id="SM00612">
    <property type="entry name" value="Kelch"/>
    <property type="match status" value="3"/>
</dbReference>
<dbReference type="InterPro" id="IPR015915">
    <property type="entry name" value="Kelch-typ_b-propeller"/>
</dbReference>
<evidence type="ECO:0000313" key="2">
    <source>
        <dbReference type="Proteomes" id="UP000533637"/>
    </source>
</evidence>
<dbReference type="Gene3D" id="2.120.10.80">
    <property type="entry name" value="Kelch-type beta propeller"/>
    <property type="match status" value="2"/>
</dbReference>
<dbReference type="PANTHER" id="PTHR45632:SF30">
    <property type="entry name" value="BTB DOMAIN-CONTAINING PROTEIN"/>
    <property type="match status" value="1"/>
</dbReference>
<gene>
    <name evidence="1" type="ORF">GGQ57_004892</name>
</gene>